<sequence>MTGAGPRRPAAASTDGLGRRSMVGNLAAQATAVGLVFVASLLVARLSGAEVLGEYALLRMLPWLTGVVVSCGLPVASAYFLAGERRDDPALRPTLALLAVAGAVLGALLWVVCVPALDVLFPTVPRAQLVLVAVTVITQLLTVWGKACCQGRADMRGAGLVIVAEELLFLPAYGLCLTAGLRGSDAVIGGLLGGGAAATAVSLGRLARTGFARGWGQPSTSLGGEVLRYGARGQLGNLLMLVNLRLDFLLVGAVSGPAVLGAYAVASKFAEVMRLPAVAMHYVLYPRFARCGPRLAGEELHRLQPRALAVTAALAPPMAAASAFVLPLLYGTGFTDAVVPACILLGGLAVEGATAVSTAYLFGVGRPGMNSWGMACGVAVTVVLDLLLIPPFEAVGAAVASGSAYLVTAVVLVALSRVVAARGTRPGRNRDVQRTRSLRHPVPARPSPLGRRRARGPGGPDHPARLPVRPARGRDHPA</sequence>
<feature type="region of interest" description="Disordered" evidence="6">
    <location>
        <begin position="425"/>
        <end position="478"/>
    </location>
</feature>
<feature type="transmembrane region" description="Helical" evidence="7">
    <location>
        <begin position="248"/>
        <end position="266"/>
    </location>
</feature>
<dbReference type="RefSeq" id="WP_314200694.1">
    <property type="nucleotide sequence ID" value="NZ_JAVTLL010000007.1"/>
</dbReference>
<accession>A0ABU3LQX8</accession>
<gene>
    <name evidence="8" type="ORF">RQC66_12890</name>
</gene>
<evidence type="ECO:0000256" key="7">
    <source>
        <dbReference type="SAM" id="Phobius"/>
    </source>
</evidence>
<evidence type="ECO:0000313" key="9">
    <source>
        <dbReference type="Proteomes" id="UP001257948"/>
    </source>
</evidence>
<feature type="transmembrane region" description="Helical" evidence="7">
    <location>
        <begin position="337"/>
        <end position="362"/>
    </location>
</feature>
<comment type="caution">
    <text evidence="8">The sequence shown here is derived from an EMBL/GenBank/DDBJ whole genome shotgun (WGS) entry which is preliminary data.</text>
</comment>
<name>A0ABU3LQX8_9ACTN</name>
<feature type="transmembrane region" description="Helical" evidence="7">
    <location>
        <begin position="26"/>
        <end position="48"/>
    </location>
</feature>
<evidence type="ECO:0000256" key="1">
    <source>
        <dbReference type="ARBA" id="ARBA00004651"/>
    </source>
</evidence>
<feature type="transmembrane region" description="Helical" evidence="7">
    <location>
        <begin position="308"/>
        <end position="331"/>
    </location>
</feature>
<evidence type="ECO:0000256" key="5">
    <source>
        <dbReference type="ARBA" id="ARBA00023136"/>
    </source>
</evidence>
<evidence type="ECO:0000256" key="2">
    <source>
        <dbReference type="ARBA" id="ARBA00022475"/>
    </source>
</evidence>
<feature type="transmembrane region" description="Helical" evidence="7">
    <location>
        <begin position="94"/>
        <end position="117"/>
    </location>
</feature>
<keyword evidence="9" id="KW-1185">Reference proteome</keyword>
<comment type="subcellular location">
    <subcellularLocation>
        <location evidence="1">Cell membrane</location>
        <topology evidence="1">Multi-pass membrane protein</topology>
    </subcellularLocation>
</comment>
<evidence type="ECO:0000313" key="8">
    <source>
        <dbReference type="EMBL" id="MDT7841629.1"/>
    </source>
</evidence>
<keyword evidence="5 7" id="KW-0472">Membrane</keyword>
<dbReference type="Proteomes" id="UP001257948">
    <property type="component" value="Unassembled WGS sequence"/>
</dbReference>
<dbReference type="EMBL" id="JAVTLL010000007">
    <property type="protein sequence ID" value="MDT7841629.1"/>
    <property type="molecule type" value="Genomic_DNA"/>
</dbReference>
<feature type="transmembrane region" description="Helical" evidence="7">
    <location>
        <begin position="395"/>
        <end position="420"/>
    </location>
</feature>
<feature type="transmembrane region" description="Helical" evidence="7">
    <location>
        <begin position="159"/>
        <end position="181"/>
    </location>
</feature>
<feature type="transmembrane region" description="Helical" evidence="7">
    <location>
        <begin position="60"/>
        <end position="82"/>
    </location>
</feature>
<keyword evidence="3 7" id="KW-0812">Transmembrane</keyword>
<dbReference type="Pfam" id="PF13440">
    <property type="entry name" value="Polysacc_synt_3"/>
    <property type="match status" value="1"/>
</dbReference>
<dbReference type="InterPro" id="IPR050833">
    <property type="entry name" value="Poly_Biosynth_Transport"/>
</dbReference>
<proteinExistence type="predicted"/>
<feature type="transmembrane region" description="Helical" evidence="7">
    <location>
        <begin position="369"/>
        <end position="389"/>
    </location>
</feature>
<evidence type="ECO:0000256" key="6">
    <source>
        <dbReference type="SAM" id="MobiDB-lite"/>
    </source>
</evidence>
<evidence type="ECO:0000256" key="3">
    <source>
        <dbReference type="ARBA" id="ARBA00022692"/>
    </source>
</evidence>
<feature type="transmembrane region" description="Helical" evidence="7">
    <location>
        <begin position="129"/>
        <end position="147"/>
    </location>
</feature>
<evidence type="ECO:0000256" key="4">
    <source>
        <dbReference type="ARBA" id="ARBA00022989"/>
    </source>
</evidence>
<dbReference type="PANTHER" id="PTHR30250">
    <property type="entry name" value="PST FAMILY PREDICTED COLANIC ACID TRANSPORTER"/>
    <property type="match status" value="1"/>
</dbReference>
<protein>
    <submittedName>
        <fullName evidence="8">Polysaccharide biosynthesis C-terminal domain-containing protein</fullName>
    </submittedName>
</protein>
<keyword evidence="4 7" id="KW-1133">Transmembrane helix</keyword>
<dbReference type="PANTHER" id="PTHR30250:SF11">
    <property type="entry name" value="O-ANTIGEN TRANSPORTER-RELATED"/>
    <property type="match status" value="1"/>
</dbReference>
<keyword evidence="2" id="KW-1003">Cell membrane</keyword>
<reference evidence="9" key="1">
    <citation type="submission" date="2023-07" db="EMBL/GenBank/DDBJ databases">
        <title>Draft genome sequence of the endophytic actinobacterium Streptomyces justiciae WPN32, a potential antibiotic producer.</title>
        <authorList>
            <person name="Yasawong M."/>
            <person name="Pana W."/>
            <person name="Ganta P."/>
            <person name="Santapan N."/>
            <person name="Songngamsuk T."/>
            <person name="Phatcharaharikarn M."/>
            <person name="Kerdtoob S."/>
            <person name="Nantapong N."/>
        </authorList>
    </citation>
    <scope>NUCLEOTIDE SEQUENCE [LARGE SCALE GENOMIC DNA]</scope>
    <source>
        <strain evidence="9">WPN32</strain>
    </source>
</reference>
<organism evidence="8 9">
    <name type="scientific">Streptomyces justiciae</name>
    <dbReference type="NCBI Taxonomy" id="2780140"/>
    <lineage>
        <taxon>Bacteria</taxon>
        <taxon>Bacillati</taxon>
        <taxon>Actinomycetota</taxon>
        <taxon>Actinomycetes</taxon>
        <taxon>Kitasatosporales</taxon>
        <taxon>Streptomycetaceae</taxon>
        <taxon>Streptomyces</taxon>
    </lineage>
</organism>